<protein>
    <submittedName>
        <fullName evidence="1">Uncharacterized protein</fullName>
    </submittedName>
</protein>
<name>A0A061DCF6_BABBI</name>
<sequence>MVHKSLTDLPRNLKEGIDWLLAVKGDDGESNLKALGAAVYDFLAQQPLALTNVPSLENIKLISMGFMWNKELRDLWPANVMLGKFIHSADKKADELADTMGTRPEKVAANIGTIVHGVEKFLDDIKHPAQYKSAYGHKATWDRSCAKNPEDCAAIFVGIAPMLYVGLESLRDASESASGAFLSDEISTRRFRRVFKAMGYRKRRLRPNIGGPDFLKALSNVQKDVLSILDDVSGFDDPDSALDGKSKADSILNDFGSWPKY</sequence>
<dbReference type="Proteomes" id="UP000033188">
    <property type="component" value="Chromosome 4"/>
</dbReference>
<dbReference type="GeneID" id="24566308"/>
<dbReference type="VEuPathDB" id="PiroplasmaDB:BBBOND_0402550"/>
<gene>
    <name evidence="1" type="ORF">BBBOND_0402550</name>
</gene>
<accession>A0A061DCF6</accession>
<organism evidence="1 2">
    <name type="scientific">Babesia bigemina</name>
    <dbReference type="NCBI Taxonomy" id="5866"/>
    <lineage>
        <taxon>Eukaryota</taxon>
        <taxon>Sar</taxon>
        <taxon>Alveolata</taxon>
        <taxon>Apicomplexa</taxon>
        <taxon>Aconoidasida</taxon>
        <taxon>Piroplasmida</taxon>
        <taxon>Babesiidae</taxon>
        <taxon>Babesia</taxon>
    </lineage>
</organism>
<dbReference type="OrthoDB" id="10349181at2759"/>
<dbReference type="KEGG" id="bbig:BBBOND_0402550"/>
<evidence type="ECO:0000313" key="2">
    <source>
        <dbReference type="Proteomes" id="UP000033188"/>
    </source>
</evidence>
<keyword evidence="2" id="KW-1185">Reference proteome</keyword>
<evidence type="ECO:0000313" key="1">
    <source>
        <dbReference type="EMBL" id="CDR97767.1"/>
    </source>
</evidence>
<dbReference type="AlphaFoldDB" id="A0A061DCF6"/>
<dbReference type="OMA" id="YLVKITH"/>
<reference evidence="2" key="1">
    <citation type="journal article" date="2014" name="Nucleic Acids Res.">
        <title>The evolutionary dynamics of variant antigen genes in Babesia reveal a history of genomic innovation underlying host-parasite interaction.</title>
        <authorList>
            <person name="Jackson A.P."/>
            <person name="Otto T.D."/>
            <person name="Darby A."/>
            <person name="Ramaprasad A."/>
            <person name="Xia D."/>
            <person name="Echaide I.E."/>
            <person name="Farber M."/>
            <person name="Gahlot S."/>
            <person name="Gamble J."/>
            <person name="Gupta D."/>
            <person name="Gupta Y."/>
            <person name="Jackson L."/>
            <person name="Malandrin L."/>
            <person name="Malas T.B."/>
            <person name="Moussa E."/>
            <person name="Nair M."/>
            <person name="Reid A.J."/>
            <person name="Sanders M."/>
            <person name="Sharma J."/>
            <person name="Tracey A."/>
            <person name="Quail M.A."/>
            <person name="Weir W."/>
            <person name="Wastling J.M."/>
            <person name="Hall N."/>
            <person name="Willadsen P."/>
            <person name="Lingelbach K."/>
            <person name="Shiels B."/>
            <person name="Tait A."/>
            <person name="Berriman M."/>
            <person name="Allred D.R."/>
            <person name="Pain A."/>
        </authorList>
    </citation>
    <scope>NUCLEOTIDE SEQUENCE [LARGE SCALE GENOMIC DNA]</scope>
    <source>
        <strain evidence="2">Bond</strain>
    </source>
</reference>
<proteinExistence type="predicted"/>
<dbReference type="RefSeq" id="XP_012769953.1">
    <property type="nucleotide sequence ID" value="XM_012914499.1"/>
</dbReference>
<dbReference type="EMBL" id="LK391710">
    <property type="protein sequence ID" value="CDR97767.1"/>
    <property type="molecule type" value="Genomic_DNA"/>
</dbReference>